<dbReference type="EMBL" id="KN831771">
    <property type="protein sequence ID" value="KIM46214.1"/>
    <property type="molecule type" value="Genomic_DNA"/>
</dbReference>
<proteinExistence type="predicted"/>
<evidence type="ECO:0000313" key="1">
    <source>
        <dbReference type="EMBL" id="KIM46214.1"/>
    </source>
</evidence>
<dbReference type="Proteomes" id="UP000053424">
    <property type="component" value="Unassembled WGS sequence"/>
</dbReference>
<organism evidence="1 2">
    <name type="scientific">Hebeloma cylindrosporum</name>
    <dbReference type="NCBI Taxonomy" id="76867"/>
    <lineage>
        <taxon>Eukaryota</taxon>
        <taxon>Fungi</taxon>
        <taxon>Dikarya</taxon>
        <taxon>Basidiomycota</taxon>
        <taxon>Agaricomycotina</taxon>
        <taxon>Agaricomycetes</taxon>
        <taxon>Agaricomycetidae</taxon>
        <taxon>Agaricales</taxon>
        <taxon>Agaricineae</taxon>
        <taxon>Hymenogastraceae</taxon>
        <taxon>Hebeloma</taxon>
    </lineage>
</organism>
<evidence type="ECO:0000313" key="2">
    <source>
        <dbReference type="Proteomes" id="UP000053424"/>
    </source>
</evidence>
<dbReference type="AlphaFoldDB" id="A0A0C3CQ50"/>
<dbReference type="HOGENOM" id="CLU_3087483_0_0_1"/>
<reference evidence="1 2" key="1">
    <citation type="submission" date="2014-04" db="EMBL/GenBank/DDBJ databases">
        <authorList>
            <consortium name="DOE Joint Genome Institute"/>
            <person name="Kuo A."/>
            <person name="Gay G."/>
            <person name="Dore J."/>
            <person name="Kohler A."/>
            <person name="Nagy L.G."/>
            <person name="Floudas D."/>
            <person name="Copeland A."/>
            <person name="Barry K.W."/>
            <person name="Cichocki N."/>
            <person name="Veneault-Fourrey C."/>
            <person name="LaButti K."/>
            <person name="Lindquist E.A."/>
            <person name="Lipzen A."/>
            <person name="Lundell T."/>
            <person name="Morin E."/>
            <person name="Murat C."/>
            <person name="Sun H."/>
            <person name="Tunlid A."/>
            <person name="Henrissat B."/>
            <person name="Grigoriev I.V."/>
            <person name="Hibbett D.S."/>
            <person name="Martin F."/>
            <person name="Nordberg H.P."/>
            <person name="Cantor M.N."/>
            <person name="Hua S.X."/>
        </authorList>
    </citation>
    <scope>NUCLEOTIDE SEQUENCE [LARGE SCALE GENOMIC DNA]</scope>
    <source>
        <strain evidence="2">h7</strain>
    </source>
</reference>
<reference evidence="2" key="2">
    <citation type="submission" date="2015-01" db="EMBL/GenBank/DDBJ databases">
        <title>Evolutionary Origins and Diversification of the Mycorrhizal Mutualists.</title>
        <authorList>
            <consortium name="DOE Joint Genome Institute"/>
            <consortium name="Mycorrhizal Genomics Consortium"/>
            <person name="Kohler A."/>
            <person name="Kuo A."/>
            <person name="Nagy L.G."/>
            <person name="Floudas D."/>
            <person name="Copeland A."/>
            <person name="Barry K.W."/>
            <person name="Cichocki N."/>
            <person name="Veneault-Fourrey C."/>
            <person name="LaButti K."/>
            <person name="Lindquist E.A."/>
            <person name="Lipzen A."/>
            <person name="Lundell T."/>
            <person name="Morin E."/>
            <person name="Murat C."/>
            <person name="Riley R."/>
            <person name="Ohm R."/>
            <person name="Sun H."/>
            <person name="Tunlid A."/>
            <person name="Henrissat B."/>
            <person name="Grigoriev I.V."/>
            <person name="Hibbett D.S."/>
            <person name="Martin F."/>
        </authorList>
    </citation>
    <scope>NUCLEOTIDE SEQUENCE [LARGE SCALE GENOMIC DNA]</scope>
    <source>
        <strain evidence="2">h7</strain>
    </source>
</reference>
<name>A0A0C3CQ50_HEBCY</name>
<sequence length="52" mass="5614">MAMHCSSYQVLTAHLRLRQAGCKNIPYSTYQLSLTSGGARKLISVTCPSAPT</sequence>
<protein>
    <submittedName>
        <fullName evidence="1">Uncharacterized protein</fullName>
    </submittedName>
</protein>
<gene>
    <name evidence="1" type="ORF">M413DRAFT_441284</name>
</gene>
<keyword evidence="2" id="KW-1185">Reference proteome</keyword>
<accession>A0A0C3CQ50</accession>